<dbReference type="GO" id="GO:0016616">
    <property type="term" value="F:oxidoreductase activity, acting on the CH-OH group of donors, NAD or NADP as acceptor"/>
    <property type="evidence" value="ECO:0007669"/>
    <property type="project" value="UniProtKB-ARBA"/>
</dbReference>
<keyword evidence="2" id="KW-0560">Oxidoreductase</keyword>
<organism evidence="4">
    <name type="scientific">Cacopsylla melanoneura</name>
    <dbReference type="NCBI Taxonomy" id="428564"/>
    <lineage>
        <taxon>Eukaryota</taxon>
        <taxon>Metazoa</taxon>
        <taxon>Ecdysozoa</taxon>
        <taxon>Arthropoda</taxon>
        <taxon>Hexapoda</taxon>
        <taxon>Insecta</taxon>
        <taxon>Pterygota</taxon>
        <taxon>Neoptera</taxon>
        <taxon>Paraneoptera</taxon>
        <taxon>Hemiptera</taxon>
        <taxon>Sternorrhyncha</taxon>
        <taxon>Psylloidea</taxon>
        <taxon>Psyllidae</taxon>
        <taxon>Psyllinae</taxon>
        <taxon>Cacopsylla</taxon>
    </lineage>
</organism>
<comment type="similarity">
    <text evidence="1 3">Belongs to the short-chain dehydrogenases/reductases (SDR) family.</text>
</comment>
<reference evidence="4" key="1">
    <citation type="submission" date="2021-05" db="EMBL/GenBank/DDBJ databases">
        <authorList>
            <person name="Alioto T."/>
            <person name="Alioto T."/>
            <person name="Gomez Garrido J."/>
        </authorList>
    </citation>
    <scope>NUCLEOTIDE SEQUENCE</scope>
</reference>
<dbReference type="EMBL" id="HBUF01214975">
    <property type="protein sequence ID" value="CAG6666718.1"/>
    <property type="molecule type" value="Transcribed_RNA"/>
</dbReference>
<evidence type="ECO:0000256" key="3">
    <source>
        <dbReference type="RuleBase" id="RU000363"/>
    </source>
</evidence>
<dbReference type="InterPro" id="IPR020904">
    <property type="entry name" value="Sc_DH/Rdtase_CS"/>
</dbReference>
<dbReference type="Gene3D" id="3.40.50.720">
    <property type="entry name" value="NAD(P)-binding Rossmann-like Domain"/>
    <property type="match status" value="1"/>
</dbReference>
<dbReference type="PANTHER" id="PTHR43115">
    <property type="entry name" value="DEHYDROGENASE/REDUCTASE SDR FAMILY MEMBER 11"/>
    <property type="match status" value="1"/>
</dbReference>
<dbReference type="AlphaFoldDB" id="A0A8D8M1S2"/>
<dbReference type="EMBL" id="HBUF01563784">
    <property type="protein sequence ID" value="CAG6763594.1"/>
    <property type="molecule type" value="Transcribed_RNA"/>
</dbReference>
<dbReference type="FunFam" id="3.40.50.720:FF:000047">
    <property type="entry name" value="NADP-dependent L-serine/L-allo-threonine dehydrogenase"/>
    <property type="match status" value="1"/>
</dbReference>
<dbReference type="InterPro" id="IPR036291">
    <property type="entry name" value="NAD(P)-bd_dom_sf"/>
</dbReference>
<dbReference type="InterPro" id="IPR002347">
    <property type="entry name" value="SDR_fam"/>
</dbReference>
<dbReference type="PRINTS" id="PR00081">
    <property type="entry name" value="GDHRDH"/>
</dbReference>
<name>A0A8D8M1S2_9HEMI</name>
<dbReference type="PANTHER" id="PTHR43115:SF4">
    <property type="entry name" value="DEHYDROGENASE_REDUCTASE SDR FAMILY MEMBER 11"/>
    <property type="match status" value="1"/>
</dbReference>
<evidence type="ECO:0000313" key="4">
    <source>
        <dbReference type="EMBL" id="CAG6619031.1"/>
    </source>
</evidence>
<protein>
    <submittedName>
        <fullName evidence="4">Dehydrogenase/reductase SDR family member 11</fullName>
    </submittedName>
</protein>
<sequence>MERWSGRIVMVTGACSSLGETLCKELALAGLTVVGLARRRHQVRDLALELESQNCPGKLIPLKGDVTKEEDIMTCFDWVNKNFGGVDVLINNAGVTVKAPLSEAASEDWRRIFDVNVIALSSCTREALKSMKNRGVDDGHIIHINSFLFVCCSIAGHRLSILQGNEMYSASKHAVTILAEGLRRELASRKSQIKVTSISPGFVQTEIFEAGGWDDLTKIAPHLQAKDIADAVKYVLSTPANVQVTELIIQPVGGF</sequence>
<dbReference type="SUPFAM" id="SSF51735">
    <property type="entry name" value="NAD(P)-binding Rossmann-fold domains"/>
    <property type="match status" value="1"/>
</dbReference>
<evidence type="ECO:0000256" key="2">
    <source>
        <dbReference type="ARBA" id="ARBA00023002"/>
    </source>
</evidence>
<dbReference type="EMBL" id="HBUF01044717">
    <property type="protein sequence ID" value="CAG6619031.1"/>
    <property type="molecule type" value="Transcribed_RNA"/>
</dbReference>
<dbReference type="Pfam" id="PF00106">
    <property type="entry name" value="adh_short"/>
    <property type="match status" value="1"/>
</dbReference>
<dbReference type="EMBL" id="HBUF01214973">
    <property type="protein sequence ID" value="CAG6666716.1"/>
    <property type="molecule type" value="Transcribed_RNA"/>
</dbReference>
<dbReference type="EMBL" id="HBUF01044720">
    <property type="protein sequence ID" value="CAG6619034.1"/>
    <property type="molecule type" value="Transcribed_RNA"/>
</dbReference>
<proteinExistence type="inferred from homology"/>
<dbReference type="PROSITE" id="PS00061">
    <property type="entry name" value="ADH_SHORT"/>
    <property type="match status" value="1"/>
</dbReference>
<accession>A0A8D8M1S2</accession>
<dbReference type="PRINTS" id="PR00080">
    <property type="entry name" value="SDRFAMILY"/>
</dbReference>
<evidence type="ECO:0000256" key="1">
    <source>
        <dbReference type="ARBA" id="ARBA00006484"/>
    </source>
</evidence>